<gene>
    <name evidence="2" type="ORF">ERS137965_03051</name>
</gene>
<proteinExistence type="predicted"/>
<name>A0A0T9UI65_YERAL</name>
<dbReference type="AlphaFoldDB" id="A0A0T9UI65"/>
<dbReference type="Proteomes" id="UP000041595">
    <property type="component" value="Unassembled WGS sequence"/>
</dbReference>
<dbReference type="GO" id="GO:0006310">
    <property type="term" value="P:DNA recombination"/>
    <property type="evidence" value="ECO:0007669"/>
    <property type="project" value="UniProtKB-KW"/>
</dbReference>
<dbReference type="Gene3D" id="1.10.443.10">
    <property type="entry name" value="Intergrase catalytic core"/>
    <property type="match status" value="1"/>
</dbReference>
<protein>
    <recommendedName>
        <fullName evidence="4">Integrase</fullName>
    </recommendedName>
</protein>
<dbReference type="GO" id="GO:0003677">
    <property type="term" value="F:DNA binding"/>
    <property type="evidence" value="ECO:0007669"/>
    <property type="project" value="InterPro"/>
</dbReference>
<reference evidence="2 3" key="1">
    <citation type="submission" date="2015-03" db="EMBL/GenBank/DDBJ databases">
        <authorList>
            <person name="Murphy D."/>
        </authorList>
    </citation>
    <scope>NUCLEOTIDE SEQUENCE [LARGE SCALE GENOMIC DNA]</scope>
    <source>
        <strain evidence="2 3">IP06005</strain>
    </source>
</reference>
<evidence type="ECO:0000256" key="1">
    <source>
        <dbReference type="ARBA" id="ARBA00023172"/>
    </source>
</evidence>
<evidence type="ECO:0000313" key="3">
    <source>
        <dbReference type="Proteomes" id="UP000041595"/>
    </source>
</evidence>
<dbReference type="InterPro" id="IPR013762">
    <property type="entry name" value="Integrase-like_cat_sf"/>
</dbReference>
<evidence type="ECO:0008006" key="4">
    <source>
        <dbReference type="Google" id="ProtNLM"/>
    </source>
</evidence>
<evidence type="ECO:0000313" key="2">
    <source>
        <dbReference type="EMBL" id="CNL43822.1"/>
    </source>
</evidence>
<organism evidence="2 3">
    <name type="scientific">Yersinia aldovae</name>
    <dbReference type="NCBI Taxonomy" id="29483"/>
    <lineage>
        <taxon>Bacteria</taxon>
        <taxon>Pseudomonadati</taxon>
        <taxon>Pseudomonadota</taxon>
        <taxon>Gammaproteobacteria</taxon>
        <taxon>Enterobacterales</taxon>
        <taxon>Yersiniaceae</taxon>
        <taxon>Yersinia</taxon>
    </lineage>
</organism>
<accession>A0A0T9UI65</accession>
<dbReference type="GO" id="GO:0015074">
    <property type="term" value="P:DNA integration"/>
    <property type="evidence" value="ECO:0007669"/>
    <property type="project" value="InterPro"/>
</dbReference>
<keyword evidence="1" id="KW-0233">DNA recombination</keyword>
<dbReference type="EMBL" id="CQEJ01000018">
    <property type="protein sequence ID" value="CNL43822.1"/>
    <property type="molecule type" value="Genomic_DNA"/>
</dbReference>
<dbReference type="InterPro" id="IPR011010">
    <property type="entry name" value="DNA_brk_join_enz"/>
</dbReference>
<dbReference type="SUPFAM" id="SSF56349">
    <property type="entry name" value="DNA breaking-rejoining enzymes"/>
    <property type="match status" value="1"/>
</dbReference>
<sequence length="63" mass="7207">MAWGNIDFDKSTIHLKETKTGAERFVQLSYQARQFLETLHSSSDIHIFPSRGGKTPFHQKSLS</sequence>